<gene>
    <name evidence="1" type="ORF">NQ315_011107</name>
</gene>
<sequence length="86" mass="9881">MSSWFSLCFVLKRNPLDVASFVGRANRDGANDDVTGEQIAQEPIREREIQKFTFPHSSIPETVYHSINQSVLLKFWNEIHMSLDGQ</sequence>
<name>A0AAV8VYY7_9CUCU</name>
<protein>
    <submittedName>
        <fullName evidence="1">Uncharacterized protein</fullName>
    </submittedName>
</protein>
<reference evidence="1 2" key="1">
    <citation type="journal article" date="2023" name="Insect Mol. Biol.">
        <title>Genome sequencing provides insights into the evolution of gene families encoding plant cell wall-degrading enzymes in longhorned beetles.</title>
        <authorList>
            <person name="Shin N.R."/>
            <person name="Okamura Y."/>
            <person name="Kirsch R."/>
            <person name="Pauchet Y."/>
        </authorList>
    </citation>
    <scope>NUCLEOTIDE SEQUENCE [LARGE SCALE GENOMIC DNA]</scope>
    <source>
        <strain evidence="1">EAD_L_NR</strain>
    </source>
</reference>
<dbReference type="AlphaFoldDB" id="A0AAV8VYY7"/>
<proteinExistence type="predicted"/>
<dbReference type="EMBL" id="JANEYG010000022">
    <property type="protein sequence ID" value="KAJ8918821.1"/>
    <property type="molecule type" value="Genomic_DNA"/>
</dbReference>
<keyword evidence="2" id="KW-1185">Reference proteome</keyword>
<evidence type="ECO:0000313" key="2">
    <source>
        <dbReference type="Proteomes" id="UP001159042"/>
    </source>
</evidence>
<comment type="caution">
    <text evidence="1">The sequence shown here is derived from an EMBL/GenBank/DDBJ whole genome shotgun (WGS) entry which is preliminary data.</text>
</comment>
<evidence type="ECO:0000313" key="1">
    <source>
        <dbReference type="EMBL" id="KAJ8918821.1"/>
    </source>
</evidence>
<accession>A0AAV8VYY7</accession>
<dbReference type="Proteomes" id="UP001159042">
    <property type="component" value="Unassembled WGS sequence"/>
</dbReference>
<organism evidence="1 2">
    <name type="scientific">Exocentrus adspersus</name>
    <dbReference type="NCBI Taxonomy" id="1586481"/>
    <lineage>
        <taxon>Eukaryota</taxon>
        <taxon>Metazoa</taxon>
        <taxon>Ecdysozoa</taxon>
        <taxon>Arthropoda</taxon>
        <taxon>Hexapoda</taxon>
        <taxon>Insecta</taxon>
        <taxon>Pterygota</taxon>
        <taxon>Neoptera</taxon>
        <taxon>Endopterygota</taxon>
        <taxon>Coleoptera</taxon>
        <taxon>Polyphaga</taxon>
        <taxon>Cucujiformia</taxon>
        <taxon>Chrysomeloidea</taxon>
        <taxon>Cerambycidae</taxon>
        <taxon>Lamiinae</taxon>
        <taxon>Acanthocinini</taxon>
        <taxon>Exocentrus</taxon>
    </lineage>
</organism>